<dbReference type="InterPro" id="IPR014030">
    <property type="entry name" value="Ketoacyl_synth_N"/>
</dbReference>
<feature type="domain" description="Ketosynthase family 3 (KS3)" evidence="14">
    <location>
        <begin position="4116"/>
        <end position="4541"/>
    </location>
</feature>
<dbReference type="InterPro" id="IPR054514">
    <property type="entry name" value="RhiE-like_linker"/>
</dbReference>
<organism evidence="16 17">
    <name type="scientific">Photobacterium lutimaris</name>
    <dbReference type="NCBI Taxonomy" id="388278"/>
    <lineage>
        <taxon>Bacteria</taxon>
        <taxon>Pseudomonadati</taxon>
        <taxon>Pseudomonadota</taxon>
        <taxon>Gammaproteobacteria</taxon>
        <taxon>Vibrionales</taxon>
        <taxon>Vibrionaceae</taxon>
        <taxon>Photobacterium</taxon>
    </lineage>
</organism>
<feature type="region of interest" description="C-terminal hotdog fold" evidence="11">
    <location>
        <begin position="767"/>
        <end position="914"/>
    </location>
</feature>
<dbReference type="Gene3D" id="3.10.129.110">
    <property type="entry name" value="Polyketide synthase dehydratase"/>
    <property type="match status" value="2"/>
</dbReference>
<dbReference type="GO" id="GO:0004315">
    <property type="term" value="F:3-oxoacyl-[acyl-carrier-protein] synthase activity"/>
    <property type="evidence" value="ECO:0007669"/>
    <property type="project" value="InterPro"/>
</dbReference>
<dbReference type="SUPFAM" id="SSF51735">
    <property type="entry name" value="NAD(P)-binding Rossmann-fold domains"/>
    <property type="match status" value="2"/>
</dbReference>
<evidence type="ECO:0000256" key="9">
    <source>
        <dbReference type="ARBA" id="ARBA00022737"/>
    </source>
</evidence>
<dbReference type="InterPro" id="IPR032821">
    <property type="entry name" value="PKS_assoc"/>
</dbReference>
<dbReference type="InterPro" id="IPR057326">
    <property type="entry name" value="KR_dom"/>
</dbReference>
<dbReference type="Gene3D" id="1.10.1200.10">
    <property type="entry name" value="ACP-like"/>
    <property type="match status" value="6"/>
</dbReference>
<sequence>METKSNRKKLLELIKSGELSPEKGYELLKVLLQESREGNVDMSAKVDNKEDIAIIGMACKYAGADNIDEFWANLKNGVNCITEIPKDRWNVQSFYDPKGERPFTSISKWGGFVNNIYNFDCGFFNISPREAELMDPQQRLFLEESYKALEQSGYGKSTKKGLNCGVFVGYSDGDYKNVLSDYNIPPDAHYFMGNSGSILAARISYHLNLKGASIAVDTACSSSLVAINLACRSIVSGETDMALAGGITLFTTPNIYYLTSKSGMLSIDGKCKTFDKEANGFVPGEGVGVVVLKRLSKALEDGDCIHSVIKGYKLNQDGKTNGITAPNSNSQTQLEMDVYREFNINPETIAFVEAHGTGTVLGDPIEINALTDAFAKFTSKKNFCGIGSVKSNIGHAQLAAGVAGVIKASLSLKHEVIVPTLNFSQPNPHLNLEDSPFYVNTKLEKINVTQTNKATVSAFGFSGTNAHIVIECSPHSEKSQSSPGHWPICISARNEESLKQKVFDLLSWIHGADHNEVNLADLSYTLLVKRELFRFRKAWAVNTLEELRACLAKEVESIATTEVKSVDSRDPDRQQIAEFEQLSNAKNSNYKEVTRICDLFNEGIDCPWHLLFASQSARTLNIPTYPFSGKVHKIQQNVEALTVAKQLQHRIEFSGNEFFLEDHTVNQAKVLPGVLYLEYALQAAKRLGLPVADKIENVVWLQPFIVNNTSNVITVEFVKKTLGWNFRFFSGADSQVIDHAQGLLSNEEKRSDKSELLDFNILRKNCIAKISREEHYRQFKTRGIEHGPRMQGVQVLLCSDDDALSEISAVGCADLEESDFLLHPTVLDSALQCITATLDNEERQQRHLYLPFGMKNIVVYKKLSTIALAHVKPNVKKAGSSIYSYDITLADKNGVIQATISEFTMRKVQAEVTADKKETAELVTYERRFMPEAARKRESALSNVIVYDLRSEAKDRDIGFDKSSYVLTESVSFSQSSNMFSGAWRNPKHIRRLVSNLGLKEINLLLTVTDEGCDIDAIISLILAWCQYAHTERNNLPLTIVCSVEQSQPGLAVNLAALESFAKSIKLERKNIHVSVVFHKQPLSEIVEEIGGEFREHVHHLVKYSNGKRFIQRLVPITLPEDTIESSIEDGKLYLITGGAGSLGLILGQHIVQHYHSNVVLVSRSCSEETKATLSELNSNAKGTIEFLEADVSNDAQLHSVVDNLKKKYGVIHGVFHMAGVIDDSYFWNKSMEAFAKVVSPKVVGVQNLDRCTTGEPLDFFVCFSSVTAITGNVGQIDYTYANGYLDYWARERNNDVSKGLSNGKTISINWPFWGEGGMQIDEKVEELLKNNAGIHRLQSDDAIHFLKQCIQSDSSQIVLYNGNKEKIQRLLGQQLEQKVVKVSANPRNDFNQSQHLRLAIQSQLKEIITQLLKVSDDEFRLNKEMSEYGFDSISFTTFANSLNERYSLELMPLVFFEYPTIQKLTEHLLSNHHKHVEQVHGQVTVDSQQEATPIVDSQQADREEACPGTLNNGKYDADDIAIVGMNAVLPNSANITEFWNHLVNGDDMISEVPSDRWNWKEYQKETSEDNFRTEIHWGAFMDEIDKFDAPFFNISPREAQLMDPQQRLFLQTVWSVIEDAGYKASDLAGSKTGLFVGVSTLDYAQLLNQHQVPIDAYTTTGRAHSILANRASYFFDFRGPSEPVDTACSSSLISVIRAVEAIRSGSCDQAIAGGVNVIASPELYVAFNKAGMLSPDGKCKTFDESANGYARGEGTGALFLKKLSKATEDKDQIYAVIKGGAINHGGKANSLTAPNPAAQKDLLVDAYSKANISPENITYIEAHGTGTALGDPLEIEGLKKAFNELFLRSNSEKPSQAYCGIGAVKSNIGHLEAAAGVAGLIKTALAIKSKTIPPSINFHRINPLIDLEGSPFYIVDKLRPWDKPANSPRIAGVSSFGYGGANAHVVLQEHTQLTSNNGALTTQLIPLSAIEPEQLQSIIENLYHFLIDDRDALQEEVLSDEHKDIQLFLSQTIQRIGKVPSVNAKQHLVQIIKGHKNIQKLCKLIEVEYDISVDTTLIFDYPTIDDLVGYITQETTGQETSITDKNTQTSLDSIAYTLQVGRESMEYRLSIIASSIDELIQRLGEYVSDASLLKRDYSDLVNFDKSEQMTLEHQNEIEKALADSNMPSIGRLWKSGCNIDWSKLYQTIGTPVKMSLPTYPFAKERYWFTMPENVNRTTVMPTVSSIHPLLDENISNMNQLCFRKTFAPEQFYIHDHNIDGNTILPGVAYLEMARAAGEQAASHSINLISNIIWGNPILIQDEPLDVKIELVQTGNNLAFSIKKNGVEKDVLYSKGLLTKSAELSPLAELVNIDALKEKCQTHHDHNKLYEYFSSMGFHYGPAFKVLEEVYVGNTEALGKLKFPDAVLDLANQFKLHIPLMDGALQTVLAINAGNTTGAAKTYIPFSLERLEIHREITSDCYALVKLTHDKNDIRKFNITLLNNRGETLVQYINFTARALVKPGTTLENKNNTQNNADTYLYKKVLERQFIQAADNYDSQLLWLEGINTEDNEIVSELSGDVWHLRSDSTPLTSGRVFVIDSTSVSKYELLLEEIVENGQTKIDIVQVFNNLSGAGDNSSDFPDFENKVMNKLFFLSQRFTKDTPDLRINFLFVDISGHDQHTPAHSMLAGFGKSCRVFNRNITSRNVIISCQEFDAGQVAEIIRNELIQQNAKTGEEIVYHNGNRFVTLLQETVAATTQPSPIKAGGTYIITGGVGKIGLAWAKQMTNLYNINLILTGRTAPTGQQNELIQEMSKKGSSVIFRVADISDKKQVSSLVHAVELTHGSINGIFHAAGSISEVQLPNMKLEEFKAIWKAKIYGAQNLSEVLANKNIDFFVMFSSVSSIIGDFGACNYAMANAYLDAFCLKRNSDPQSKGITISLSLPLLDEGNMQIPERYKSSYVASTGMTTMKVAEAYSAFNHVYGSDNRHVIIVKGKKQQIEKMLLPARKSTDVHEAESVQAPATKQIPSNQNLTLDDVLTYLKDLFAKTLKMSPDSFQIGTPFEKYGIDSMMVMELNDILGKHFEALPQTLFFEYFNLKELAGYFFDEYHTVLVKLISKTGEGNNEITVDVPEKAEEKAGFSDEDLFTKSQELLSGLLAETSKLPINKIKPNTPFDKYGIDSMIIMDLNTKLESYFSEVPQTLFFEYQTIKELTAYFVNNERSRLCEIFDINTQSGSHPQTATDTSKESTSEATMSSTPASNKPGMGLKKSNKLVDREVGDIAVIGMSGRYPMAKDLEAFWDNLSQGKDCIEEIPIERFDHREYYDPEPYTRGKSISKWGGFINNIKDFDADFFNVIPRVANMMDPQERLFLETVYSTIENAGYFPNKLVNIPDSTYKTNVGVYLGFMYDDYKMLEAEEVMKGNLDAITGYWNASLANRISYQFDFTGPSVVLDTACSSSLIAIHMACESIRNKECYQAVAGGVNLSYHPSKYVRLSLMGMASSDGRCRSFGEGGDGYVPGEGVGAVLLKPLDAAIRDNDNIMAVVKGSAVNHGGKTNGFSVPNPNAQAEVIEIAQQNAQIKPREISYVETHGTGTPLGDPIEILGLNKIFKKSTKDTEFCYLGSVKSNVGHCEGAAGVAAFSKTVLQLKHKKIAPSLHSSELNKKIDFRKSPFTINQKLKTWNRPVIVSDGHEPKELLRTAGISSFGAGGVNGHIIIQEWQQEAYRRIAGEEKTLIVLSAKNQDRLIEYVRSWDKHISKHQEELSLEQVAYVAQTGREFFKCRLAVIASSLEELLSLLRDYLNDEKKSDLLYGEAEDGEELESGIYDGAVSSDTIRYLAERWVSGANVDFNKLYTQGQPRKVELPGYPFTRKEYWIPIAGKVELQPVEDRVKAAELIPKRKSTTNTQLEEQKSGTTTDTSLLEIKNKLKHILGEITQMPADEISDTIEFSELGIDSITIQQFSKKLLGEYSDLSETAVFAYQSIGEMGGYILENMSQTVIEKPQAIAAQEKVDVQISKSTNNSLEGTKKRLTNMLAEIIGQRPEEIDSDTPFSEYGIDSITIAQFTAKILKVFEDVSETALFAYQTIIELAEYLVLTEASTLAENVSVDAPMEETVAVEQMTEVAPTKTVNSSSNDIAIIGVSVKVPGANGIDDLWANLLNKKTSISEIKEDRLNLKGSFSKDKEDGKTYSRWGGLIEDVDKFDPLFFNISPKEAEVVDPQERLFLQSAWELLEDAGYTKDNISKSRNVGVFIGVTTPSYNVLGLEEQFKGKKNVFSSVSFASIANRVSYVLNLNGPSVAVDTMCSSSLVAIHEACGKLLSGECDTAIAGGVNLYLHPSRIVDLCRTKLLADDELNRSFTSGGIGFVPGESVTSILLKPLKQAEMDNDHIYGVIKGSAVKHTGRTNAYFTPNPKAYEQTIKSALENAQVDPATVSYIEAQATGSELSDAIELESIQNAYASGRKGTIKIGSLKPNLGHSEAASGVTQLVKVLLQFKHEQLLPTILHGKLNPRFNFGKSIVHIQKETEKWSTFSSDSTRLRAGVSSYGAGGTGGHIILERYNQQEKHSSASSNIFNFSAKTASSLKAYLIRFRNFLENNEDINLSRVARTLQVGREQFKCRIAVVADDIYELLGKLKKIIDQIQAGDAKLTPVKMVRKTVIDWSIYRQQFINAEFDDLIKLWLDGDNIDWQSIYGEEEITRISLPTYSFDERICWVTQSKDSDTNVRAELATSNHNEVKKPEESYLSTELVSGESIDETIESNLSDEEKQLLQGQFMISNYLGLYLLQKMQDRRVLFGSGMYNLDEIIEALQMPGQYWYVIRNFLNLLEKNGLVEQDNEQYTLTALALSKECKDQMRNINSRDQLILRAMPEFTPFIQLFKAFNGTIGEHNAEEKNVVRLLQSEEVQAAIPHVLSGEHRLSAALKYQLNLLLSEKYSNVDSELAIVDFGIQTSMIGNTIINALSEKFNSIRYHVKDHPLPNISAALSIGKENVLITPLNEEFGEINAPHKILLLPFKCDEDITMFVDSNTLVISYMPIETELLALTLGWQRESYASIPIVGAEKTYFTRNRYSALHLQARLKIGNWLTVYDSETIDSDNDELVHLVLEEFAGVLNMDASEIDENADLSEYGVNSILFTRIFSSLNEKNGNNLDASAFIECKTVAEVANVIALTESTMEVAKDIIHSVQQNTSMIDIQSDFFQAKSGINYEIHVEGSGQPVVFLTALAFTFGIWEEQLNYFKETNQVILLNLPAHGNSGYDGQKLTFDLIADDIASLLDSYSIVKAHVVGWCMAGNIAQVFANKYQSRISSLALLNTTAEDAGLRGINGEDLKSYSNDPLATYDLEFQNIYQGEYFTNPGKIQKYLGKIRCAHSSVNLTALMYYIDSLFQFDFLSQLKDINVRTLVVAGSMDITYPPEQVKALHNELPDSVYIEFKKGGHMPFLNEYTDFNQVLSKFIHDDAVEAFADNSVNLLIETAKRMENEC</sequence>
<dbReference type="InterPro" id="IPR020841">
    <property type="entry name" value="PKS_Beta-ketoAc_synthase_dom"/>
</dbReference>
<feature type="active site" description="Proton acceptor; for dehydratase activity" evidence="11">
    <location>
        <position position="2257"/>
    </location>
</feature>
<evidence type="ECO:0000259" key="13">
    <source>
        <dbReference type="PROSITE" id="PS50075"/>
    </source>
</evidence>
<dbReference type="Gene3D" id="3.40.47.10">
    <property type="match status" value="4"/>
</dbReference>
<dbReference type="GO" id="GO:0005737">
    <property type="term" value="C:cytoplasm"/>
    <property type="evidence" value="ECO:0007669"/>
    <property type="project" value="UniProtKB-SubCell"/>
</dbReference>
<feature type="domain" description="Carrier" evidence="13">
    <location>
        <begin position="5078"/>
        <end position="5155"/>
    </location>
</feature>
<keyword evidence="6" id="KW-0963">Cytoplasm</keyword>
<dbReference type="EMBL" id="PYMH01000001">
    <property type="protein sequence ID" value="PSU35485.1"/>
    <property type="molecule type" value="Genomic_DNA"/>
</dbReference>
<dbReference type="Gene3D" id="3.40.50.720">
    <property type="entry name" value="NAD(P)-binding Rossmann-like Domain"/>
    <property type="match status" value="2"/>
</dbReference>
<dbReference type="PROSITE" id="PS00606">
    <property type="entry name" value="KS3_1"/>
    <property type="match status" value="2"/>
</dbReference>
<dbReference type="GO" id="GO:0006633">
    <property type="term" value="P:fatty acid biosynthetic process"/>
    <property type="evidence" value="ECO:0007669"/>
    <property type="project" value="UniProtKB-UniPathway"/>
</dbReference>
<evidence type="ECO:0000256" key="8">
    <source>
        <dbReference type="ARBA" id="ARBA00022679"/>
    </source>
</evidence>
<dbReference type="InterPro" id="IPR049551">
    <property type="entry name" value="PKS_DH_C"/>
</dbReference>
<feature type="compositionally biased region" description="Polar residues" evidence="12">
    <location>
        <begin position="3216"/>
        <end position="3225"/>
    </location>
</feature>
<keyword evidence="8" id="KW-0808">Transferase</keyword>
<dbReference type="Gene3D" id="3.40.50.1820">
    <property type="entry name" value="alpha/beta hydrolase"/>
    <property type="match status" value="1"/>
</dbReference>
<dbReference type="SMART" id="SM01294">
    <property type="entry name" value="PKS_PP_betabranch"/>
    <property type="match status" value="2"/>
</dbReference>
<feature type="active site" description="Proton donor; for dehydratase activity" evidence="11">
    <location>
        <position position="2422"/>
    </location>
</feature>
<dbReference type="InterPro" id="IPR049900">
    <property type="entry name" value="PKS_mFAS_DH"/>
</dbReference>
<evidence type="ECO:0000256" key="4">
    <source>
        <dbReference type="ARBA" id="ARBA00006484"/>
    </source>
</evidence>
<feature type="domain" description="Carrier" evidence="13">
    <location>
        <begin position="3901"/>
        <end position="3977"/>
    </location>
</feature>
<feature type="domain" description="Ketosynthase family 3 (KS3)" evidence="14">
    <location>
        <begin position="3260"/>
        <end position="3701"/>
    </location>
</feature>
<feature type="region of interest" description="Disordered" evidence="12">
    <location>
        <begin position="3216"/>
        <end position="3250"/>
    </location>
</feature>
<evidence type="ECO:0000256" key="11">
    <source>
        <dbReference type="PROSITE-ProRule" id="PRU01363"/>
    </source>
</evidence>
<dbReference type="SMART" id="SM00823">
    <property type="entry name" value="PKS_PP"/>
    <property type="match status" value="6"/>
</dbReference>
<dbReference type="PROSITE" id="PS52019">
    <property type="entry name" value="PKS_MFAS_DH"/>
    <property type="match status" value="2"/>
</dbReference>
<feature type="domain" description="Carrier" evidence="13">
    <location>
        <begin position="3017"/>
        <end position="3090"/>
    </location>
</feature>
<dbReference type="PROSITE" id="PS50075">
    <property type="entry name" value="CARRIER"/>
    <property type="match status" value="6"/>
</dbReference>
<feature type="region of interest" description="N-terminal hotdog fold" evidence="11">
    <location>
        <begin position="2228"/>
        <end position="2345"/>
    </location>
</feature>
<feature type="domain" description="PKS/mFAS DH" evidence="15">
    <location>
        <begin position="2228"/>
        <end position="2506"/>
    </location>
</feature>
<feature type="domain" description="PKS/mFAS DH" evidence="15">
    <location>
        <begin position="632"/>
        <end position="914"/>
    </location>
</feature>
<evidence type="ECO:0008006" key="18">
    <source>
        <dbReference type="Google" id="ProtNLM"/>
    </source>
</evidence>
<dbReference type="InterPro" id="IPR020806">
    <property type="entry name" value="PKS_PP-bd"/>
</dbReference>
<dbReference type="Pfam" id="PF02801">
    <property type="entry name" value="Ketoacyl-synt_C"/>
    <property type="match status" value="4"/>
</dbReference>
<dbReference type="InterPro" id="IPR009081">
    <property type="entry name" value="PP-bd_ACP"/>
</dbReference>
<evidence type="ECO:0000256" key="12">
    <source>
        <dbReference type="SAM" id="MobiDB-lite"/>
    </source>
</evidence>
<name>A0A2T3J2H1_9GAMM</name>
<dbReference type="Pfam" id="PF22336">
    <property type="entry name" value="RhiE-like_linker"/>
    <property type="match status" value="2"/>
</dbReference>
<dbReference type="PANTHER" id="PTHR43775:SF37">
    <property type="entry name" value="SI:DKEY-61P9.11"/>
    <property type="match status" value="1"/>
</dbReference>
<protein>
    <recommendedName>
        <fullName evidence="18">Carrier domain-containing protein</fullName>
    </recommendedName>
</protein>
<evidence type="ECO:0000313" key="16">
    <source>
        <dbReference type="EMBL" id="PSU35485.1"/>
    </source>
</evidence>
<comment type="pathway">
    <text evidence="2">Antibiotic biosynthesis.</text>
</comment>
<evidence type="ECO:0000256" key="5">
    <source>
        <dbReference type="ARBA" id="ARBA00022450"/>
    </source>
</evidence>
<dbReference type="OrthoDB" id="9778690at2"/>
<dbReference type="PANTHER" id="PTHR43775">
    <property type="entry name" value="FATTY ACID SYNTHASE"/>
    <property type="match status" value="1"/>
</dbReference>
<evidence type="ECO:0000256" key="7">
    <source>
        <dbReference type="ARBA" id="ARBA00022553"/>
    </source>
</evidence>
<dbReference type="InterPro" id="IPR018201">
    <property type="entry name" value="Ketoacyl_synth_AS"/>
</dbReference>
<feature type="domain" description="Carrier" evidence="13">
    <location>
        <begin position="4004"/>
        <end position="4080"/>
    </location>
</feature>
<dbReference type="InterPro" id="IPR042104">
    <property type="entry name" value="PKS_dehydratase_sf"/>
</dbReference>
<feature type="domain" description="Ketosynthase family 3 (KS3)" evidence="14">
    <location>
        <begin position="49"/>
        <end position="472"/>
    </location>
</feature>
<comment type="caution">
    <text evidence="16">The sequence shown here is derived from an EMBL/GenBank/DDBJ whole genome shotgun (WGS) entry which is preliminary data.</text>
</comment>
<reference evidence="16 17" key="1">
    <citation type="submission" date="2018-03" db="EMBL/GenBank/DDBJ databases">
        <title>Whole genome sequencing of Histamine producing bacteria.</title>
        <authorList>
            <person name="Butler K."/>
        </authorList>
    </citation>
    <scope>NUCLEOTIDE SEQUENCE [LARGE SCALE GENOMIC DNA]</scope>
    <source>
        <strain evidence="16 17">JCM 13586</strain>
    </source>
</reference>
<dbReference type="InterPro" id="IPR020807">
    <property type="entry name" value="PKS_DH"/>
</dbReference>
<keyword evidence="7" id="KW-0597">Phosphoprotein</keyword>
<dbReference type="SUPFAM" id="SSF53474">
    <property type="entry name" value="alpha/beta-Hydrolases"/>
    <property type="match status" value="1"/>
</dbReference>
<evidence type="ECO:0000256" key="6">
    <source>
        <dbReference type="ARBA" id="ARBA00022490"/>
    </source>
</evidence>
<evidence type="ECO:0000256" key="2">
    <source>
        <dbReference type="ARBA" id="ARBA00004792"/>
    </source>
</evidence>
<feature type="active site" description="Proton donor; for dehydratase activity" evidence="11">
    <location>
        <position position="828"/>
    </location>
</feature>
<feature type="domain" description="Ketosynthase family 3 (KS3)" evidence="14">
    <location>
        <begin position="1518"/>
        <end position="1950"/>
    </location>
</feature>
<evidence type="ECO:0000256" key="10">
    <source>
        <dbReference type="ARBA" id="ARBA00054155"/>
    </source>
</evidence>
<dbReference type="PROSITE" id="PS52004">
    <property type="entry name" value="KS3_2"/>
    <property type="match status" value="4"/>
</dbReference>
<dbReference type="Gene3D" id="3.30.70.3290">
    <property type="match status" value="1"/>
</dbReference>
<evidence type="ECO:0000256" key="3">
    <source>
        <dbReference type="ARBA" id="ARBA00005194"/>
    </source>
</evidence>
<evidence type="ECO:0000259" key="15">
    <source>
        <dbReference type="PROSITE" id="PS52019"/>
    </source>
</evidence>
<proteinExistence type="inferred from homology"/>
<dbReference type="Pfam" id="PF16197">
    <property type="entry name" value="KAsynt_C_assoc"/>
    <property type="match status" value="2"/>
</dbReference>
<feature type="compositionally biased region" description="Polar residues" evidence="12">
    <location>
        <begin position="3232"/>
        <end position="3242"/>
    </location>
</feature>
<dbReference type="SMART" id="SM00826">
    <property type="entry name" value="PKS_DH"/>
    <property type="match status" value="2"/>
</dbReference>
<dbReference type="Pfam" id="PF00109">
    <property type="entry name" value="ketoacyl-synt"/>
    <property type="match status" value="4"/>
</dbReference>
<evidence type="ECO:0000259" key="14">
    <source>
        <dbReference type="PROSITE" id="PS52004"/>
    </source>
</evidence>
<feature type="domain" description="Carrier" evidence="13">
    <location>
        <begin position="1396"/>
        <end position="1473"/>
    </location>
</feature>
<dbReference type="SUPFAM" id="SSF47336">
    <property type="entry name" value="ACP-like"/>
    <property type="match status" value="6"/>
</dbReference>
<keyword evidence="9" id="KW-0677">Repeat</keyword>
<dbReference type="RefSeq" id="WP_107346841.1">
    <property type="nucleotide sequence ID" value="NZ_PYMH01000001.1"/>
</dbReference>
<dbReference type="InterPro" id="IPR029058">
    <property type="entry name" value="AB_hydrolase_fold"/>
</dbReference>
<dbReference type="CDD" id="cd00833">
    <property type="entry name" value="PKS"/>
    <property type="match status" value="4"/>
</dbReference>
<feature type="region of interest" description="N-terminal hotdog fold" evidence="11">
    <location>
        <begin position="632"/>
        <end position="751"/>
    </location>
</feature>
<dbReference type="Proteomes" id="UP000241222">
    <property type="component" value="Unassembled WGS sequence"/>
</dbReference>
<feature type="active site" description="Proton acceptor; for dehydratase activity" evidence="11">
    <location>
        <position position="663"/>
    </location>
</feature>
<dbReference type="InterPro" id="IPR000073">
    <property type="entry name" value="AB_hydrolase_1"/>
</dbReference>
<accession>A0A2T3J2H1</accession>
<dbReference type="Pfam" id="PF00550">
    <property type="entry name" value="PP-binding"/>
    <property type="match status" value="6"/>
</dbReference>
<dbReference type="Pfam" id="PF08659">
    <property type="entry name" value="KR"/>
    <property type="match status" value="2"/>
</dbReference>
<dbReference type="InterPro" id="IPR050091">
    <property type="entry name" value="PKS_NRPS_Biosynth_Enz"/>
</dbReference>
<dbReference type="InterPro" id="IPR036291">
    <property type="entry name" value="NAD(P)-bd_dom_sf"/>
</dbReference>
<dbReference type="FunFam" id="3.40.47.10:FF:000019">
    <property type="entry name" value="Polyketide synthase type I"/>
    <property type="match status" value="3"/>
</dbReference>
<dbReference type="InterPro" id="IPR014031">
    <property type="entry name" value="Ketoacyl_synth_C"/>
</dbReference>
<dbReference type="GO" id="GO:0031177">
    <property type="term" value="F:phosphopantetheine binding"/>
    <property type="evidence" value="ECO:0007669"/>
    <property type="project" value="InterPro"/>
</dbReference>
<evidence type="ECO:0000313" key="17">
    <source>
        <dbReference type="Proteomes" id="UP000241222"/>
    </source>
</evidence>
<comment type="function">
    <text evidence="10">Involved in production of the polyketide antibiotic thailandamide.</text>
</comment>
<keyword evidence="17" id="KW-1185">Reference proteome</keyword>
<dbReference type="InterPro" id="IPR049552">
    <property type="entry name" value="PKS_DH_N"/>
</dbReference>
<dbReference type="CDD" id="cd08953">
    <property type="entry name" value="KR_2_SDR_x"/>
    <property type="match status" value="2"/>
</dbReference>
<evidence type="ECO:0000256" key="1">
    <source>
        <dbReference type="ARBA" id="ARBA00004496"/>
    </source>
</evidence>
<dbReference type="Gene3D" id="1.10.1240.100">
    <property type="match status" value="3"/>
</dbReference>
<dbReference type="InterPro" id="IPR036736">
    <property type="entry name" value="ACP-like_sf"/>
</dbReference>
<dbReference type="Pfam" id="PF22621">
    <property type="entry name" value="CurL-like_PKS_C"/>
    <property type="match status" value="1"/>
</dbReference>
<comment type="similarity">
    <text evidence="4">Belongs to the short-chain dehydrogenases/reductases (SDR) family.</text>
</comment>
<dbReference type="SMART" id="SM00822">
    <property type="entry name" value="PKS_KR"/>
    <property type="match status" value="2"/>
</dbReference>
<dbReference type="UniPathway" id="UPA00094"/>
<dbReference type="GO" id="GO:0004312">
    <property type="term" value="F:fatty acid synthase activity"/>
    <property type="evidence" value="ECO:0007669"/>
    <property type="project" value="TreeGrafter"/>
</dbReference>
<comment type="pathway">
    <text evidence="3">Lipid metabolism; fatty acid biosynthesis.</text>
</comment>
<dbReference type="Pfam" id="PF14765">
    <property type="entry name" value="PS-DH"/>
    <property type="match status" value="2"/>
</dbReference>
<dbReference type="Pfam" id="PF00561">
    <property type="entry name" value="Abhydrolase_1"/>
    <property type="match status" value="1"/>
</dbReference>
<feature type="domain" description="Carrier" evidence="13">
    <location>
        <begin position="3129"/>
        <end position="3202"/>
    </location>
</feature>
<dbReference type="SMART" id="SM00825">
    <property type="entry name" value="PKS_KS"/>
    <property type="match status" value="4"/>
</dbReference>
<keyword evidence="5" id="KW-0596">Phosphopantetheine</keyword>
<dbReference type="SUPFAM" id="SSF53901">
    <property type="entry name" value="Thiolase-like"/>
    <property type="match status" value="4"/>
</dbReference>
<gene>
    <name evidence="16" type="ORF">C9I99_00220</name>
</gene>
<feature type="region of interest" description="C-terminal hotdog fold" evidence="11">
    <location>
        <begin position="2361"/>
        <end position="2506"/>
    </location>
</feature>
<dbReference type="InterPro" id="IPR016039">
    <property type="entry name" value="Thiolase-like"/>
</dbReference>
<comment type="subcellular location">
    <subcellularLocation>
        <location evidence="1">Cytoplasm</location>
    </subcellularLocation>
</comment>
<dbReference type="Pfam" id="PF21089">
    <property type="entry name" value="PKS_DH_N"/>
    <property type="match status" value="2"/>
</dbReference>
<dbReference type="InterPro" id="IPR013968">
    <property type="entry name" value="PKS_KR"/>
</dbReference>